<keyword evidence="1" id="KW-0677">Repeat</keyword>
<organism evidence="3 5">
    <name type="scientific">Punica granatum</name>
    <name type="common">Pomegranate</name>
    <dbReference type="NCBI Taxonomy" id="22663"/>
    <lineage>
        <taxon>Eukaryota</taxon>
        <taxon>Viridiplantae</taxon>
        <taxon>Streptophyta</taxon>
        <taxon>Embryophyta</taxon>
        <taxon>Tracheophyta</taxon>
        <taxon>Spermatophyta</taxon>
        <taxon>Magnoliopsida</taxon>
        <taxon>eudicotyledons</taxon>
        <taxon>Gunneridae</taxon>
        <taxon>Pentapetalae</taxon>
        <taxon>rosids</taxon>
        <taxon>malvids</taxon>
        <taxon>Myrtales</taxon>
        <taxon>Lythraceae</taxon>
        <taxon>Punica</taxon>
    </lineage>
</organism>
<evidence type="ECO:0000313" key="3">
    <source>
        <dbReference type="EMBL" id="OWM74019.1"/>
    </source>
</evidence>
<dbReference type="Gene3D" id="3.30.60.20">
    <property type="match status" value="1"/>
</dbReference>
<dbReference type="Proteomes" id="UP000233551">
    <property type="component" value="Unassembled WGS sequence"/>
</dbReference>
<dbReference type="PANTHER" id="PTHR32410">
    <property type="entry name" value="CYSTEINE/HISTIDINE-RICH C1 DOMAIN FAMILY PROTEIN"/>
    <property type="match status" value="1"/>
</dbReference>
<evidence type="ECO:0000313" key="5">
    <source>
        <dbReference type="Proteomes" id="UP000197138"/>
    </source>
</evidence>
<evidence type="ECO:0000313" key="6">
    <source>
        <dbReference type="Proteomes" id="UP000233551"/>
    </source>
</evidence>
<dbReference type="EMBL" id="PGOL01001311">
    <property type="protein sequence ID" value="PKI59267.1"/>
    <property type="molecule type" value="Genomic_DNA"/>
</dbReference>
<reference evidence="3" key="2">
    <citation type="submission" date="2017-06" db="EMBL/GenBank/DDBJ databases">
        <title>The pomegranate genome and the genomics of punicalagin biosynthesis.</title>
        <authorList>
            <person name="Xu C."/>
        </authorList>
    </citation>
    <scope>NUCLEOTIDE SEQUENCE [LARGE SCALE GENOMIC DNA]</scope>
    <source>
        <tissue evidence="3">Fresh leaf</tissue>
    </source>
</reference>
<keyword evidence="6" id="KW-1185">Reference proteome</keyword>
<dbReference type="InterPro" id="IPR053192">
    <property type="entry name" value="Vacuole_Formation_Reg"/>
</dbReference>
<dbReference type="GeneID" id="116213083"/>
<reference evidence="4 6" key="3">
    <citation type="submission" date="2017-11" db="EMBL/GenBank/DDBJ databases">
        <title>De-novo sequencing of pomegranate (Punica granatum L.) genome.</title>
        <authorList>
            <person name="Akparov Z."/>
            <person name="Amiraslanov A."/>
            <person name="Hajiyeva S."/>
            <person name="Abbasov M."/>
            <person name="Kaur K."/>
            <person name="Hamwieh A."/>
            <person name="Solovyev V."/>
            <person name="Salamov A."/>
            <person name="Braich B."/>
            <person name="Kosarev P."/>
            <person name="Mahmoud A."/>
            <person name="Hajiyev E."/>
            <person name="Babayeva S."/>
            <person name="Izzatullayeva V."/>
            <person name="Mammadov A."/>
            <person name="Mammadov A."/>
            <person name="Sharifova S."/>
            <person name="Ojaghi J."/>
            <person name="Eynullazada K."/>
            <person name="Bayramov B."/>
            <person name="Abdulazimova A."/>
            <person name="Shahmuradov I."/>
        </authorList>
    </citation>
    <scope>NUCLEOTIDE SEQUENCE [LARGE SCALE GENOMIC DNA]</scope>
    <source>
        <strain evidence="4">AG2017</strain>
        <strain evidence="6">cv. AG2017</strain>
        <tissue evidence="4">Leaf</tissue>
    </source>
</reference>
<evidence type="ECO:0000259" key="2">
    <source>
        <dbReference type="Pfam" id="PF03107"/>
    </source>
</evidence>
<dbReference type="STRING" id="22663.A0A218WNF9"/>
<dbReference type="SUPFAM" id="SSF57889">
    <property type="entry name" value="Cysteine-rich domain"/>
    <property type="match status" value="2"/>
</dbReference>
<dbReference type="Pfam" id="PF03107">
    <property type="entry name" value="C1_2"/>
    <property type="match status" value="1"/>
</dbReference>
<protein>
    <recommendedName>
        <fullName evidence="2">DC1 domain-containing protein</fullName>
    </recommendedName>
</protein>
<name>A0A218WNF9_PUNGR</name>
<sequence>MDMASAAAGVWVVPRAAGENTKEAKVRHPSHSHPLVKCTVDLDGTGCQECGQPFPPGGVAYGCKDCAYYLHLPCLPAVHTTLHPRHPLTPRYRTDEKDIYSCEICHRLADVTFHCDPCGFHLCEYCMSFAPTCRFEHDGHTFVSFEKGDYEHPVLLRCLPQYACPICGKSGDTKYFRCLSPGCFNYCHFHCIPFDVPKTIKHEYHYHPLTFTESYAEEGRAEHYCDACEEERDPMAPVYRCEECDFTAHTACAISKVLPALIAERDANPSMVPVPFCTDPVLRELDLGIARLLDKAWSLRRALERTVAKLEKTERTCARYSAFMQRDL</sequence>
<comment type="caution">
    <text evidence="3">The sequence shown here is derived from an EMBL/GenBank/DDBJ whole genome shotgun (WGS) entry which is preliminary data.</text>
</comment>
<accession>A0A218WNF9</accession>
<evidence type="ECO:0000313" key="4">
    <source>
        <dbReference type="EMBL" id="PKI59267.1"/>
    </source>
</evidence>
<feature type="domain" description="DC1" evidence="2">
    <location>
        <begin position="204"/>
        <end position="253"/>
    </location>
</feature>
<gene>
    <name evidence="3" type="ORF">CDL15_Pgr022290</name>
    <name evidence="4" type="ORF">CRG98_020347</name>
</gene>
<dbReference type="Proteomes" id="UP000197138">
    <property type="component" value="Unassembled WGS sequence"/>
</dbReference>
<dbReference type="OrthoDB" id="938199at2759"/>
<evidence type="ECO:0000256" key="1">
    <source>
        <dbReference type="ARBA" id="ARBA00022737"/>
    </source>
</evidence>
<reference evidence="5" key="1">
    <citation type="journal article" date="2017" name="Plant J.">
        <title>The pomegranate (Punica granatum L.) genome and the genomics of punicalagin biosynthesis.</title>
        <authorList>
            <person name="Qin G."/>
            <person name="Xu C."/>
            <person name="Ming R."/>
            <person name="Tang H."/>
            <person name="Guyot R."/>
            <person name="Kramer E.M."/>
            <person name="Hu Y."/>
            <person name="Yi X."/>
            <person name="Qi Y."/>
            <person name="Xu X."/>
            <person name="Gao Z."/>
            <person name="Pan H."/>
            <person name="Jian J."/>
            <person name="Tian Y."/>
            <person name="Yue Z."/>
            <person name="Xu Y."/>
        </authorList>
    </citation>
    <scope>NUCLEOTIDE SEQUENCE [LARGE SCALE GENOMIC DNA]</scope>
    <source>
        <strain evidence="5">cv. Dabenzi</strain>
    </source>
</reference>
<proteinExistence type="predicted"/>
<dbReference type="EMBL" id="MTKT01003937">
    <property type="protein sequence ID" value="OWM74019.1"/>
    <property type="molecule type" value="Genomic_DNA"/>
</dbReference>
<dbReference type="InterPro" id="IPR046349">
    <property type="entry name" value="C1-like_sf"/>
</dbReference>
<dbReference type="AlphaFoldDB" id="A0A218WNF9"/>
<dbReference type="InterPro" id="IPR004146">
    <property type="entry name" value="DC1"/>
</dbReference>